<dbReference type="EMBL" id="BGPR01000025">
    <property type="protein sequence ID" value="GBL81334.1"/>
    <property type="molecule type" value="Genomic_DNA"/>
</dbReference>
<organism evidence="1 2">
    <name type="scientific">Araneus ventricosus</name>
    <name type="common">Orbweaver spider</name>
    <name type="synonym">Epeira ventricosa</name>
    <dbReference type="NCBI Taxonomy" id="182803"/>
    <lineage>
        <taxon>Eukaryota</taxon>
        <taxon>Metazoa</taxon>
        <taxon>Ecdysozoa</taxon>
        <taxon>Arthropoda</taxon>
        <taxon>Chelicerata</taxon>
        <taxon>Arachnida</taxon>
        <taxon>Araneae</taxon>
        <taxon>Araneomorphae</taxon>
        <taxon>Entelegynae</taxon>
        <taxon>Araneoidea</taxon>
        <taxon>Araneidae</taxon>
        <taxon>Araneus</taxon>
    </lineage>
</organism>
<reference evidence="1 2" key="1">
    <citation type="journal article" date="2019" name="Sci. Rep.">
        <title>Orb-weaving spider Araneus ventricosus genome elucidates the spidroin gene catalogue.</title>
        <authorList>
            <person name="Kono N."/>
            <person name="Nakamura H."/>
            <person name="Ohtoshi R."/>
            <person name="Moran D.A.P."/>
            <person name="Shinohara A."/>
            <person name="Yoshida Y."/>
            <person name="Fujiwara M."/>
            <person name="Mori M."/>
            <person name="Tomita M."/>
            <person name="Arakawa K."/>
        </authorList>
    </citation>
    <scope>NUCLEOTIDE SEQUENCE [LARGE SCALE GENOMIC DNA]</scope>
</reference>
<keyword evidence="2" id="KW-1185">Reference proteome</keyword>
<sequence length="107" mass="13022">MLTDNRENIRSLALRKLICARIENRGSSEVRIFQVPKIDFKAKDYFELINWRRVRRFEPPVLMNVPFKEIEAMVKMYGEEKRYGFILNRIQSRSHIKHYNTKKDYNL</sequence>
<dbReference type="OrthoDB" id="6617942at2759"/>
<evidence type="ECO:0000313" key="1">
    <source>
        <dbReference type="EMBL" id="GBL81334.1"/>
    </source>
</evidence>
<dbReference type="AlphaFoldDB" id="A0A4Y2AQP3"/>
<gene>
    <name evidence="1" type="ORF">AVEN_143644_1</name>
</gene>
<comment type="caution">
    <text evidence="1">The sequence shown here is derived from an EMBL/GenBank/DDBJ whole genome shotgun (WGS) entry which is preliminary data.</text>
</comment>
<dbReference type="PANTHER" id="PTHR46409:SF1">
    <property type="entry name" value="HTH PSQ-TYPE DOMAIN-CONTAINING PROTEIN"/>
    <property type="match status" value="1"/>
</dbReference>
<protein>
    <submittedName>
        <fullName evidence="1">Uncharacterized protein</fullName>
    </submittedName>
</protein>
<evidence type="ECO:0000313" key="2">
    <source>
        <dbReference type="Proteomes" id="UP000499080"/>
    </source>
</evidence>
<accession>A0A4Y2AQP3</accession>
<dbReference type="Proteomes" id="UP000499080">
    <property type="component" value="Unassembled WGS sequence"/>
</dbReference>
<name>A0A4Y2AQP3_ARAVE</name>
<dbReference type="PANTHER" id="PTHR46409">
    <property type="entry name" value="HTH PSQ-TYPE DOMAIN-CONTAINING PROTEIN"/>
    <property type="match status" value="1"/>
</dbReference>
<proteinExistence type="predicted"/>